<evidence type="ECO:0000256" key="3">
    <source>
        <dbReference type="SAM" id="MobiDB-lite"/>
    </source>
</evidence>
<evidence type="ECO:0000259" key="4">
    <source>
        <dbReference type="Pfam" id="PF13490"/>
    </source>
</evidence>
<feature type="domain" description="Putative zinc-finger" evidence="4">
    <location>
        <begin position="10"/>
        <end position="38"/>
    </location>
</feature>
<comment type="caution">
    <text evidence="5">The sequence shown here is derived from an EMBL/GenBank/DDBJ whole genome shotgun (WGS) entry which is preliminary data.</text>
</comment>
<dbReference type="Gene3D" id="1.10.10.1320">
    <property type="entry name" value="Anti-sigma factor, zinc-finger domain"/>
    <property type="match status" value="1"/>
</dbReference>
<reference evidence="5 6" key="1">
    <citation type="submission" date="2019-05" db="EMBL/GenBank/DDBJ databases">
        <authorList>
            <person name="Lee S.D."/>
        </authorList>
    </citation>
    <scope>NUCLEOTIDE SEQUENCE [LARGE SCALE GENOMIC DNA]</scope>
    <source>
        <strain evidence="5 6">C5-26</strain>
    </source>
</reference>
<evidence type="ECO:0000256" key="1">
    <source>
        <dbReference type="ARBA" id="ARBA00023015"/>
    </source>
</evidence>
<dbReference type="InterPro" id="IPR027383">
    <property type="entry name" value="Znf_put"/>
</dbReference>
<name>A0A563DUU8_9MICO</name>
<keyword evidence="6" id="KW-1185">Reference proteome</keyword>
<evidence type="ECO:0000313" key="5">
    <source>
        <dbReference type="EMBL" id="TWP33731.1"/>
    </source>
</evidence>
<reference evidence="5 6" key="2">
    <citation type="submission" date="2019-08" db="EMBL/GenBank/DDBJ databases">
        <title>Jejuicoccus antrihumi gen. nov., sp. nov., a new member of the family Dermacoccaceae isolated from a cave.</title>
        <authorList>
            <person name="Schumann P."/>
            <person name="Kim I.S."/>
        </authorList>
    </citation>
    <scope>NUCLEOTIDE SEQUENCE [LARGE SCALE GENOMIC DNA]</scope>
    <source>
        <strain evidence="5 6">C5-26</strain>
    </source>
</reference>
<evidence type="ECO:0000313" key="6">
    <source>
        <dbReference type="Proteomes" id="UP000320244"/>
    </source>
</evidence>
<dbReference type="Pfam" id="PF13490">
    <property type="entry name" value="zf-HC2"/>
    <property type="match status" value="1"/>
</dbReference>
<keyword evidence="1" id="KW-0805">Transcription regulation</keyword>
<dbReference type="EMBL" id="VCQV01000036">
    <property type="protein sequence ID" value="TWP33731.1"/>
    <property type="molecule type" value="Genomic_DNA"/>
</dbReference>
<evidence type="ECO:0000256" key="2">
    <source>
        <dbReference type="ARBA" id="ARBA00023163"/>
    </source>
</evidence>
<accession>A0A563DUU8</accession>
<dbReference type="InterPro" id="IPR041916">
    <property type="entry name" value="Anti_sigma_zinc_sf"/>
</dbReference>
<dbReference type="OrthoDB" id="5148815at2"/>
<keyword evidence="2" id="KW-0804">Transcription</keyword>
<protein>
    <recommendedName>
        <fullName evidence="4">Putative zinc-finger domain-containing protein</fullName>
    </recommendedName>
</protein>
<feature type="compositionally biased region" description="Low complexity" evidence="3">
    <location>
        <begin position="165"/>
        <end position="181"/>
    </location>
</feature>
<dbReference type="RefSeq" id="WP_146319802.1">
    <property type="nucleotide sequence ID" value="NZ_VCQV01000036.1"/>
</dbReference>
<proteinExistence type="predicted"/>
<organism evidence="5 6">
    <name type="scientific">Leekyejoonella antrihumi</name>
    <dbReference type="NCBI Taxonomy" id="1660198"/>
    <lineage>
        <taxon>Bacteria</taxon>
        <taxon>Bacillati</taxon>
        <taxon>Actinomycetota</taxon>
        <taxon>Actinomycetes</taxon>
        <taxon>Micrococcales</taxon>
        <taxon>Dermacoccaceae</taxon>
        <taxon>Leekyejoonella</taxon>
    </lineage>
</organism>
<dbReference type="AlphaFoldDB" id="A0A563DUU8"/>
<gene>
    <name evidence="5" type="ORF">FGL98_20030</name>
</gene>
<sequence>MTGCGAHPDDLLPDYVDGLLSDAEEHAVERHLIACQHCCARVHQERELIARLRAVHLDAGHHQQLMAGLLSLAGDEGSMPREPAFADIRATPAMMTTHAPAQYLSARRSVAFTLAAVAGCLGAALTVSQVPQSTASSDGSGSVGGTATFSRSVSARHATSAWPDAAVRSSGGSAASTRVSSISVSVPGR</sequence>
<dbReference type="Proteomes" id="UP000320244">
    <property type="component" value="Unassembled WGS sequence"/>
</dbReference>
<feature type="region of interest" description="Disordered" evidence="3">
    <location>
        <begin position="160"/>
        <end position="189"/>
    </location>
</feature>